<accession>A0A7Y9E7R3</accession>
<dbReference type="Proteomes" id="UP000535511">
    <property type="component" value="Unassembled WGS sequence"/>
</dbReference>
<keyword evidence="2" id="KW-1185">Reference proteome</keyword>
<name>A0A7Y9E7R3_9ACTN</name>
<dbReference type="AlphaFoldDB" id="A0A7Y9E7R3"/>
<organism evidence="1 2">
    <name type="scientific">Nocardioides panaciterrulae</name>
    <dbReference type="NCBI Taxonomy" id="661492"/>
    <lineage>
        <taxon>Bacteria</taxon>
        <taxon>Bacillati</taxon>
        <taxon>Actinomycetota</taxon>
        <taxon>Actinomycetes</taxon>
        <taxon>Propionibacteriales</taxon>
        <taxon>Nocardioidaceae</taxon>
        <taxon>Nocardioides</taxon>
    </lineage>
</organism>
<sequence length="109" mass="11252">MSGSDGLLGERERVAVPAVLGLQVQHRELAGPVVQGPAERAQHDLGQALAHRAELPDLVVAQAVAAPGEQLAVGVDGQPDPAHHQVGPAQQWAVRERGGVAEAVGEADR</sequence>
<comment type="caution">
    <text evidence="1">The sequence shown here is derived from an EMBL/GenBank/DDBJ whole genome shotgun (WGS) entry which is preliminary data.</text>
</comment>
<gene>
    <name evidence="1" type="ORF">BJZ21_002742</name>
</gene>
<protein>
    <submittedName>
        <fullName evidence="1">Uncharacterized protein</fullName>
    </submittedName>
</protein>
<dbReference type="RefSeq" id="WP_179664269.1">
    <property type="nucleotide sequence ID" value="NZ_JACCBG010000001.1"/>
</dbReference>
<dbReference type="EMBL" id="JACCBG010000001">
    <property type="protein sequence ID" value="NYD42659.1"/>
    <property type="molecule type" value="Genomic_DNA"/>
</dbReference>
<evidence type="ECO:0000313" key="2">
    <source>
        <dbReference type="Proteomes" id="UP000535511"/>
    </source>
</evidence>
<evidence type="ECO:0000313" key="1">
    <source>
        <dbReference type="EMBL" id="NYD42659.1"/>
    </source>
</evidence>
<reference evidence="1 2" key="1">
    <citation type="submission" date="2020-07" db="EMBL/GenBank/DDBJ databases">
        <title>Sequencing the genomes of 1000 actinobacteria strains.</title>
        <authorList>
            <person name="Klenk H.-P."/>
        </authorList>
    </citation>
    <scope>NUCLEOTIDE SEQUENCE [LARGE SCALE GENOMIC DNA]</scope>
    <source>
        <strain evidence="1 2">DSM 21350</strain>
    </source>
</reference>
<proteinExistence type="predicted"/>